<dbReference type="EMBL" id="CM016559">
    <property type="protein sequence ID" value="TKV99504.1"/>
    <property type="molecule type" value="Genomic_DNA"/>
</dbReference>
<name>A0A4U6TFB9_SETVI</name>
<feature type="region of interest" description="Disordered" evidence="1">
    <location>
        <begin position="46"/>
        <end position="87"/>
    </location>
</feature>
<dbReference type="Proteomes" id="UP000298652">
    <property type="component" value="Chromosome 8"/>
</dbReference>
<feature type="region of interest" description="Disordered" evidence="1">
    <location>
        <begin position="108"/>
        <end position="135"/>
    </location>
</feature>
<dbReference type="Gramene" id="TKV99504">
    <property type="protein sequence ID" value="TKV99504"/>
    <property type="gene ID" value="SEVIR_8G048600v2"/>
</dbReference>
<evidence type="ECO:0000313" key="2">
    <source>
        <dbReference type="EMBL" id="TKV99504.1"/>
    </source>
</evidence>
<evidence type="ECO:0000256" key="1">
    <source>
        <dbReference type="SAM" id="MobiDB-lite"/>
    </source>
</evidence>
<dbReference type="AlphaFoldDB" id="A0A4U6TFB9"/>
<evidence type="ECO:0000313" key="3">
    <source>
        <dbReference type="Proteomes" id="UP000298652"/>
    </source>
</evidence>
<keyword evidence="3" id="KW-1185">Reference proteome</keyword>
<proteinExistence type="predicted"/>
<protein>
    <submittedName>
        <fullName evidence="2">Uncharacterized protein</fullName>
    </submittedName>
</protein>
<sequence>MLTTLPRARILKITSHPPRPDAQTLRAPLYNPSPALFWAAACPRGFPHPPSPLEKRERREKKGGRKAGAEEESVAAGVAGTPPPTSWRSHIYIAVTYVLCTASTSPSVASPLRQASCPQAPRQGFPKLKPPRNSR</sequence>
<accession>A0A4U6TFB9</accession>
<organism evidence="2 3">
    <name type="scientific">Setaria viridis</name>
    <name type="common">Green bristlegrass</name>
    <name type="synonym">Setaria italica subsp. viridis</name>
    <dbReference type="NCBI Taxonomy" id="4556"/>
    <lineage>
        <taxon>Eukaryota</taxon>
        <taxon>Viridiplantae</taxon>
        <taxon>Streptophyta</taxon>
        <taxon>Embryophyta</taxon>
        <taxon>Tracheophyta</taxon>
        <taxon>Spermatophyta</taxon>
        <taxon>Magnoliopsida</taxon>
        <taxon>Liliopsida</taxon>
        <taxon>Poales</taxon>
        <taxon>Poaceae</taxon>
        <taxon>PACMAD clade</taxon>
        <taxon>Panicoideae</taxon>
        <taxon>Panicodae</taxon>
        <taxon>Paniceae</taxon>
        <taxon>Cenchrinae</taxon>
        <taxon>Setaria</taxon>
    </lineage>
</organism>
<gene>
    <name evidence="2" type="ORF">SEVIR_8G048600v2</name>
</gene>
<feature type="region of interest" description="Disordered" evidence="1">
    <location>
        <begin position="1"/>
        <end position="26"/>
    </location>
</feature>
<reference evidence="2" key="1">
    <citation type="submission" date="2019-03" db="EMBL/GenBank/DDBJ databases">
        <title>WGS assembly of Setaria viridis.</title>
        <authorList>
            <person name="Huang P."/>
            <person name="Jenkins J."/>
            <person name="Grimwood J."/>
            <person name="Barry K."/>
            <person name="Healey A."/>
            <person name="Mamidi S."/>
            <person name="Sreedasyam A."/>
            <person name="Shu S."/>
            <person name="Feldman M."/>
            <person name="Wu J."/>
            <person name="Yu Y."/>
            <person name="Chen C."/>
            <person name="Johnson J."/>
            <person name="Rokhsar D."/>
            <person name="Baxter I."/>
            <person name="Schmutz J."/>
            <person name="Brutnell T."/>
            <person name="Kellogg E."/>
        </authorList>
    </citation>
    <scope>NUCLEOTIDE SEQUENCE [LARGE SCALE GENOMIC DNA]</scope>
</reference>